<dbReference type="OrthoDB" id="676979at2759"/>
<dbReference type="AlphaFoldDB" id="A0A7I8L316"/>
<dbReference type="SUPFAM" id="SSF56112">
    <property type="entry name" value="Protein kinase-like (PK-like)"/>
    <property type="match status" value="1"/>
</dbReference>
<dbReference type="InterPro" id="IPR011009">
    <property type="entry name" value="Kinase-like_dom_sf"/>
</dbReference>
<feature type="domain" description="Protein kinase" evidence="9">
    <location>
        <begin position="415"/>
        <end position="690"/>
    </location>
</feature>
<keyword evidence="11" id="KW-1185">Reference proteome</keyword>
<keyword evidence="2" id="KW-0433">Leucine-rich repeat</keyword>
<dbReference type="InterPro" id="IPR046959">
    <property type="entry name" value="PRK1-6/SRF4-like"/>
</dbReference>
<evidence type="ECO:0000256" key="4">
    <source>
        <dbReference type="ARBA" id="ARBA00022737"/>
    </source>
</evidence>
<dbReference type="InterPro" id="IPR013210">
    <property type="entry name" value="LRR_N_plant-typ"/>
</dbReference>
<dbReference type="GO" id="GO:0004672">
    <property type="term" value="F:protein kinase activity"/>
    <property type="evidence" value="ECO:0007669"/>
    <property type="project" value="InterPro"/>
</dbReference>
<dbReference type="Gene3D" id="3.80.10.10">
    <property type="entry name" value="Ribonuclease Inhibitor"/>
    <property type="match status" value="2"/>
</dbReference>
<dbReference type="PROSITE" id="PS50011">
    <property type="entry name" value="PROTEIN_KINASE_DOM"/>
    <property type="match status" value="1"/>
</dbReference>
<dbReference type="Pfam" id="PF07714">
    <property type="entry name" value="PK_Tyr_Ser-Thr"/>
    <property type="match status" value="1"/>
</dbReference>
<dbReference type="InterPro" id="IPR000719">
    <property type="entry name" value="Prot_kinase_dom"/>
</dbReference>
<dbReference type="InterPro" id="IPR032675">
    <property type="entry name" value="LRR_dom_sf"/>
</dbReference>
<evidence type="ECO:0000256" key="7">
    <source>
        <dbReference type="SAM" id="Phobius"/>
    </source>
</evidence>
<keyword evidence="8" id="KW-0732">Signal</keyword>
<organism evidence="10 11">
    <name type="scientific">Spirodela intermedia</name>
    <name type="common">Intermediate duckweed</name>
    <dbReference type="NCBI Taxonomy" id="51605"/>
    <lineage>
        <taxon>Eukaryota</taxon>
        <taxon>Viridiplantae</taxon>
        <taxon>Streptophyta</taxon>
        <taxon>Embryophyta</taxon>
        <taxon>Tracheophyta</taxon>
        <taxon>Spermatophyta</taxon>
        <taxon>Magnoliopsida</taxon>
        <taxon>Liliopsida</taxon>
        <taxon>Araceae</taxon>
        <taxon>Lemnoideae</taxon>
        <taxon>Spirodela</taxon>
    </lineage>
</organism>
<proteinExistence type="predicted"/>
<reference evidence="10" key="1">
    <citation type="submission" date="2020-02" db="EMBL/GenBank/DDBJ databases">
        <authorList>
            <person name="Scholz U."/>
            <person name="Mascher M."/>
            <person name="Fiebig A."/>
        </authorList>
    </citation>
    <scope>NUCLEOTIDE SEQUENCE</scope>
</reference>
<name>A0A7I8L316_SPIIN</name>
<dbReference type="Pfam" id="PF00560">
    <property type="entry name" value="LRR_1"/>
    <property type="match status" value="3"/>
</dbReference>
<dbReference type="Gene3D" id="3.30.200.20">
    <property type="entry name" value="Phosphorylase Kinase, domain 1"/>
    <property type="match status" value="1"/>
</dbReference>
<feature type="transmembrane region" description="Helical" evidence="7">
    <location>
        <begin position="316"/>
        <end position="341"/>
    </location>
</feature>
<evidence type="ECO:0000259" key="9">
    <source>
        <dbReference type="PROSITE" id="PS50011"/>
    </source>
</evidence>
<evidence type="ECO:0000256" key="6">
    <source>
        <dbReference type="ARBA" id="ARBA00023136"/>
    </source>
</evidence>
<evidence type="ECO:0000256" key="8">
    <source>
        <dbReference type="SAM" id="SignalP"/>
    </source>
</evidence>
<comment type="subcellular location">
    <subcellularLocation>
        <location evidence="1">Membrane</location>
    </subcellularLocation>
</comment>
<dbReference type="FunFam" id="3.30.200.20:FF:000371">
    <property type="entry name" value="Protein NSP-INTERACTING KINASE 2"/>
    <property type="match status" value="1"/>
</dbReference>
<evidence type="ECO:0000256" key="2">
    <source>
        <dbReference type="ARBA" id="ARBA00022614"/>
    </source>
</evidence>
<dbReference type="Pfam" id="PF08263">
    <property type="entry name" value="LRRNT_2"/>
    <property type="match status" value="1"/>
</dbReference>
<accession>A0A7I8L316</accession>
<dbReference type="GO" id="GO:0016020">
    <property type="term" value="C:membrane"/>
    <property type="evidence" value="ECO:0007669"/>
    <property type="project" value="UniProtKB-SubCell"/>
</dbReference>
<keyword evidence="6 7" id="KW-0472">Membrane</keyword>
<dbReference type="InterPro" id="IPR001611">
    <property type="entry name" value="Leu-rich_rpt"/>
</dbReference>
<dbReference type="Gene3D" id="1.10.510.10">
    <property type="entry name" value="Transferase(Phosphotransferase) domain 1"/>
    <property type="match status" value="1"/>
</dbReference>
<evidence type="ECO:0000256" key="5">
    <source>
        <dbReference type="ARBA" id="ARBA00022989"/>
    </source>
</evidence>
<dbReference type="Pfam" id="PF13855">
    <property type="entry name" value="LRR_8"/>
    <property type="match status" value="1"/>
</dbReference>
<sequence>MGRVVALFLLLLLPPLLSALAAAAAAAPGEGNAEVRALMELKDALDPEGRVLSSWTAEGEPCVGGSFEGVGCNELGKVANISLQGKGLVGYISPAVAGLRFLSGLFLHYNSLTGEIPPEISNLTELSDLYLNVNNLSGGIPPEIGNMASLQVLQLCYNQLTGSIPNQLGLLKNLSVLALQSNRLTGAIPASLGDLTHLSRLDLSSNQLFGSIPGKLAQVPHLLVLDVRSNTLSGNVPDELKKLGGGFQYENNSNLCGLGFQSLRACGSGDLTNLGRPEPYGPGSGGVISQKGIPQSANIKPRCDGTHCSLPTKSSAIPIIVGIVAAVAGGTASGLLAFTWYRRRKQKIGSSLEMLDGRVSTDQGGKKSASPLISLEYANGWDPLADGRSGGGFSEEVSQSFRFNLEEVESATQYFSDVNLLGKSGFAATFKGILRDGSVVAVKSISKTSCRSDEAEFLKGLKLLTSLQHENLVGLRGFCCSRGRGECFLLYDFVANGSLTQYLDLKSERGGATAAVSPLDWPKRVAIIKGIARGIDYLHTSKAGKPALVHQNISARKVLIDHHFKPLISGSGLHRLLADDVVFSSLKASAAMGYLAPEYTTTGRFTDKSDVYAFGVLLLQILSGKRKVNHLRLGADSGKLEDLIDENLEGNYSKQEAAKLAGIALFCTSEILEQRPTMAAVLQELGASGG</sequence>
<dbReference type="EMBL" id="LR746273">
    <property type="protein sequence ID" value="CAA7403635.1"/>
    <property type="molecule type" value="Genomic_DNA"/>
</dbReference>
<gene>
    <name evidence="10" type="ORF">SI8410_10014313</name>
</gene>
<dbReference type="InterPro" id="IPR001245">
    <property type="entry name" value="Ser-Thr/Tyr_kinase_cat_dom"/>
</dbReference>
<feature type="signal peptide" evidence="8">
    <location>
        <begin position="1"/>
        <end position="19"/>
    </location>
</feature>
<dbReference type="PANTHER" id="PTHR48007">
    <property type="entry name" value="LEUCINE-RICH REPEAT RECEPTOR-LIKE PROTEIN KINASE PXC1"/>
    <property type="match status" value="1"/>
</dbReference>
<evidence type="ECO:0000256" key="1">
    <source>
        <dbReference type="ARBA" id="ARBA00004370"/>
    </source>
</evidence>
<evidence type="ECO:0000256" key="3">
    <source>
        <dbReference type="ARBA" id="ARBA00022692"/>
    </source>
</evidence>
<keyword evidence="3 7" id="KW-0812">Transmembrane</keyword>
<feature type="chain" id="PRO_5029613880" description="Protein kinase domain-containing protein" evidence="8">
    <location>
        <begin position="20"/>
        <end position="690"/>
    </location>
</feature>
<evidence type="ECO:0000313" key="10">
    <source>
        <dbReference type="EMBL" id="CAA7403635.1"/>
    </source>
</evidence>
<dbReference type="PANTHER" id="PTHR48007:SF65">
    <property type="entry name" value="OS01G0577600 PROTEIN"/>
    <property type="match status" value="1"/>
</dbReference>
<evidence type="ECO:0000313" key="11">
    <source>
        <dbReference type="Proteomes" id="UP000663760"/>
    </source>
</evidence>
<keyword evidence="5 7" id="KW-1133">Transmembrane helix</keyword>
<dbReference type="FunFam" id="3.80.10.10:FF:000379">
    <property type="entry name" value="Protein NSP-INTERACTING KINASE 2"/>
    <property type="match status" value="1"/>
</dbReference>
<dbReference type="GO" id="GO:0005524">
    <property type="term" value="F:ATP binding"/>
    <property type="evidence" value="ECO:0007669"/>
    <property type="project" value="InterPro"/>
</dbReference>
<dbReference type="CDD" id="cd14066">
    <property type="entry name" value="STKc_IRAK"/>
    <property type="match status" value="1"/>
</dbReference>
<keyword evidence="4" id="KW-0677">Repeat</keyword>
<dbReference type="Proteomes" id="UP000663760">
    <property type="component" value="Chromosome 10"/>
</dbReference>
<protein>
    <recommendedName>
        <fullName evidence="9">Protein kinase domain-containing protein</fullName>
    </recommendedName>
</protein>
<dbReference type="SUPFAM" id="SSF52058">
    <property type="entry name" value="L domain-like"/>
    <property type="match status" value="1"/>
</dbReference>